<sequence>MQLDLVRSGQIRLLRHFIDLPLSVEGHSDSCRSSRSLEKPDPIGALYRRSMLFLVLCLQQSAPATGARDIRPSMHYTLLEYSGDWHPAPTIGAEEIIHSIEATGFDGWRPKTSGRPC</sequence>
<protein>
    <submittedName>
        <fullName evidence="1">Uncharacterized protein</fullName>
    </submittedName>
</protein>
<evidence type="ECO:0000313" key="2">
    <source>
        <dbReference type="Proteomes" id="UP001187192"/>
    </source>
</evidence>
<gene>
    <name evidence="1" type="ORF">TIFTF001_016616</name>
</gene>
<organism evidence="1 2">
    <name type="scientific">Ficus carica</name>
    <name type="common">Common fig</name>
    <dbReference type="NCBI Taxonomy" id="3494"/>
    <lineage>
        <taxon>Eukaryota</taxon>
        <taxon>Viridiplantae</taxon>
        <taxon>Streptophyta</taxon>
        <taxon>Embryophyta</taxon>
        <taxon>Tracheophyta</taxon>
        <taxon>Spermatophyta</taxon>
        <taxon>Magnoliopsida</taxon>
        <taxon>eudicotyledons</taxon>
        <taxon>Gunneridae</taxon>
        <taxon>Pentapetalae</taxon>
        <taxon>rosids</taxon>
        <taxon>fabids</taxon>
        <taxon>Rosales</taxon>
        <taxon>Moraceae</taxon>
        <taxon>Ficeae</taxon>
        <taxon>Ficus</taxon>
    </lineage>
</organism>
<comment type="caution">
    <text evidence="1">The sequence shown here is derived from an EMBL/GenBank/DDBJ whole genome shotgun (WGS) entry which is preliminary data.</text>
</comment>
<proteinExistence type="predicted"/>
<evidence type="ECO:0000313" key="1">
    <source>
        <dbReference type="EMBL" id="GMN47441.1"/>
    </source>
</evidence>
<name>A0AA88D8X6_FICCA</name>
<keyword evidence="2" id="KW-1185">Reference proteome</keyword>
<accession>A0AA88D8X6</accession>
<dbReference type="Proteomes" id="UP001187192">
    <property type="component" value="Unassembled WGS sequence"/>
</dbReference>
<dbReference type="EMBL" id="BTGU01000025">
    <property type="protein sequence ID" value="GMN47441.1"/>
    <property type="molecule type" value="Genomic_DNA"/>
</dbReference>
<dbReference type="AlphaFoldDB" id="A0AA88D8X6"/>
<reference evidence="1" key="1">
    <citation type="submission" date="2023-07" db="EMBL/GenBank/DDBJ databases">
        <title>draft genome sequence of fig (Ficus carica).</title>
        <authorList>
            <person name="Takahashi T."/>
            <person name="Nishimura K."/>
        </authorList>
    </citation>
    <scope>NUCLEOTIDE SEQUENCE</scope>
</reference>